<dbReference type="InterPro" id="IPR051327">
    <property type="entry name" value="MATE_MepA_subfamily"/>
</dbReference>
<keyword evidence="9" id="KW-0046">Antibiotic resistance</keyword>
<feature type="transmembrane region" description="Helical" evidence="10">
    <location>
        <begin position="196"/>
        <end position="215"/>
    </location>
</feature>
<feature type="transmembrane region" description="Helical" evidence="10">
    <location>
        <begin position="360"/>
        <end position="379"/>
    </location>
</feature>
<reference evidence="11 12" key="1">
    <citation type="journal article" date="2015" name="Infect. Genet. Evol.">
        <title>Genomic sequences of six botulinum neurotoxin-producing strains representing three clostridial species illustrate the mobility and diversity of botulinum neurotoxin genes.</title>
        <authorList>
            <person name="Smith T.J."/>
            <person name="Hill K.K."/>
            <person name="Xie G."/>
            <person name="Foley B.T."/>
            <person name="Williamson C.H."/>
            <person name="Foster J.T."/>
            <person name="Johnson S.L."/>
            <person name="Chertkov O."/>
            <person name="Teshima H."/>
            <person name="Gibbons H.S."/>
            <person name="Johnsky L.A."/>
            <person name="Karavis M.A."/>
            <person name="Smith L.A."/>
        </authorList>
    </citation>
    <scope>NUCLEOTIDE SEQUENCE [LARGE SCALE GENOMIC DNA]</scope>
    <source>
        <strain evidence="11 12">CDC 2741</strain>
    </source>
</reference>
<organism evidence="11 12">
    <name type="scientific">Clostridium argentinense CDC 2741</name>
    <dbReference type="NCBI Taxonomy" id="1418104"/>
    <lineage>
        <taxon>Bacteria</taxon>
        <taxon>Bacillati</taxon>
        <taxon>Bacillota</taxon>
        <taxon>Clostridia</taxon>
        <taxon>Eubacteriales</taxon>
        <taxon>Clostridiaceae</taxon>
        <taxon>Clostridium</taxon>
    </lineage>
</organism>
<keyword evidence="12" id="KW-1185">Reference proteome</keyword>
<evidence type="ECO:0000313" key="11">
    <source>
        <dbReference type="EMBL" id="KIE44704.1"/>
    </source>
</evidence>
<feature type="transmembrane region" description="Helical" evidence="10">
    <location>
        <begin position="93"/>
        <end position="116"/>
    </location>
</feature>
<feature type="transmembrane region" description="Helical" evidence="10">
    <location>
        <begin position="62"/>
        <end position="81"/>
    </location>
</feature>
<feature type="transmembrane region" description="Helical" evidence="10">
    <location>
        <begin position="391"/>
        <end position="411"/>
    </location>
</feature>
<evidence type="ECO:0000256" key="3">
    <source>
        <dbReference type="ARBA" id="ARBA00022106"/>
    </source>
</evidence>
<feature type="transmembrane region" description="Helical" evidence="10">
    <location>
        <begin position="136"/>
        <end position="156"/>
    </location>
</feature>
<evidence type="ECO:0000256" key="4">
    <source>
        <dbReference type="ARBA" id="ARBA00022448"/>
    </source>
</evidence>
<proteinExistence type="inferred from homology"/>
<evidence type="ECO:0000256" key="7">
    <source>
        <dbReference type="ARBA" id="ARBA00022989"/>
    </source>
</evidence>
<gene>
    <name evidence="11" type="ORF">U732_724</name>
</gene>
<dbReference type="GO" id="GO:0042910">
    <property type="term" value="F:xenobiotic transmembrane transporter activity"/>
    <property type="evidence" value="ECO:0007669"/>
    <property type="project" value="InterPro"/>
</dbReference>
<evidence type="ECO:0000256" key="2">
    <source>
        <dbReference type="ARBA" id="ARBA00008417"/>
    </source>
</evidence>
<comment type="subcellular location">
    <subcellularLocation>
        <location evidence="1">Cell membrane</location>
        <topology evidence="1">Multi-pass membrane protein</topology>
    </subcellularLocation>
</comment>
<dbReference type="Pfam" id="PF01554">
    <property type="entry name" value="MatE"/>
    <property type="match status" value="2"/>
</dbReference>
<dbReference type="AlphaFoldDB" id="A0A0C1TVE6"/>
<feature type="transmembrane region" description="Helical" evidence="10">
    <location>
        <begin position="273"/>
        <end position="292"/>
    </location>
</feature>
<evidence type="ECO:0000256" key="10">
    <source>
        <dbReference type="SAM" id="Phobius"/>
    </source>
</evidence>
<dbReference type="GO" id="GO:0015297">
    <property type="term" value="F:antiporter activity"/>
    <property type="evidence" value="ECO:0007669"/>
    <property type="project" value="InterPro"/>
</dbReference>
<feature type="transmembrane region" description="Helical" evidence="10">
    <location>
        <begin position="417"/>
        <end position="436"/>
    </location>
</feature>
<dbReference type="NCBIfam" id="TIGR00797">
    <property type="entry name" value="matE"/>
    <property type="match status" value="1"/>
</dbReference>
<evidence type="ECO:0000313" key="12">
    <source>
        <dbReference type="Proteomes" id="UP000031366"/>
    </source>
</evidence>
<sequence>MSKRADLLNDDIKRIFIKYLIPSIAGMLGISLNILFDTIFIGRGVGSEGLAALSIAIPMYNVLGAAGLLLGIGGATAASVSMGQKEYNKVNEIFTTSVIISIFLGLLFTVFGVVFIDKLCYFLGATEEIFPLVKDYLGLLMMFSFAFILSQMLAVFVRNDRNPKLAMWSVLIGNLSNVVLDYIFIMKLGWGMKGAITATVCSPTITLLLLSLHFIKGNNTLKVKISKFKLNINTITRIFKNGTPSFIMEMSSAMIIFAFNNVIWGLVGSIGVSAYSIIANISLICAAIFNGIGQAIQPIISINHGAGKEKRVYNSLKLGITTAAIFGIVFYAIGFSFPNFIVSLFNNDNAELMTMTVRGITLYFIGFVFMGCNISMVSYFQSIESSRASTIVSISRGVIFILIGLMILPKILGINGVWLTVPFAESISLIVSFICFKKFKKSYTLKQAEVVEK</sequence>
<dbReference type="OrthoDB" id="305360at2"/>
<dbReference type="InterPro" id="IPR045070">
    <property type="entry name" value="MATE_MepA-like"/>
</dbReference>
<dbReference type="InterPro" id="IPR002528">
    <property type="entry name" value="MATE_fam"/>
</dbReference>
<evidence type="ECO:0000256" key="1">
    <source>
        <dbReference type="ARBA" id="ARBA00004651"/>
    </source>
</evidence>
<comment type="similarity">
    <text evidence="2">Belongs to the multi antimicrobial extrusion (MATE) (TC 2.A.66.1) family. MepA subfamily.</text>
</comment>
<dbReference type="Proteomes" id="UP000031366">
    <property type="component" value="Unassembled WGS sequence"/>
</dbReference>
<evidence type="ECO:0000256" key="8">
    <source>
        <dbReference type="ARBA" id="ARBA00023136"/>
    </source>
</evidence>
<evidence type="ECO:0000256" key="9">
    <source>
        <dbReference type="ARBA" id="ARBA00023251"/>
    </source>
</evidence>
<keyword evidence="6 10" id="KW-0812">Transmembrane</keyword>
<evidence type="ECO:0000256" key="5">
    <source>
        <dbReference type="ARBA" id="ARBA00022475"/>
    </source>
</evidence>
<dbReference type="STRING" id="29341.RSJ17_06420"/>
<dbReference type="PANTHER" id="PTHR43823">
    <property type="entry name" value="SPORULATION PROTEIN YKVU"/>
    <property type="match status" value="1"/>
</dbReference>
<keyword evidence="8 10" id="KW-0472">Membrane</keyword>
<keyword evidence="5" id="KW-1003">Cell membrane</keyword>
<protein>
    <recommendedName>
        <fullName evidence="3">Multidrug export protein MepA</fullName>
    </recommendedName>
</protein>
<evidence type="ECO:0000256" key="6">
    <source>
        <dbReference type="ARBA" id="ARBA00022692"/>
    </source>
</evidence>
<dbReference type="EMBL" id="AYSO01000020">
    <property type="protein sequence ID" value="KIE44704.1"/>
    <property type="molecule type" value="Genomic_DNA"/>
</dbReference>
<feature type="transmembrane region" description="Helical" evidence="10">
    <location>
        <begin position="246"/>
        <end position="267"/>
    </location>
</feature>
<dbReference type="RefSeq" id="WP_039636768.1">
    <property type="nucleotide sequence ID" value="NZ_AYSO01000020.1"/>
</dbReference>
<dbReference type="PANTHER" id="PTHR43823:SF4">
    <property type="entry name" value="SPORULATION PROTEIN YKVU"/>
    <property type="match status" value="1"/>
</dbReference>
<keyword evidence="4" id="KW-0813">Transport</keyword>
<dbReference type="CDD" id="cd13143">
    <property type="entry name" value="MATE_MepA_like"/>
    <property type="match status" value="1"/>
</dbReference>
<dbReference type="GO" id="GO:0005886">
    <property type="term" value="C:plasma membrane"/>
    <property type="evidence" value="ECO:0007669"/>
    <property type="project" value="UniProtKB-SubCell"/>
</dbReference>
<name>A0A0C1TVE6_9CLOT</name>
<dbReference type="GO" id="GO:0046677">
    <property type="term" value="P:response to antibiotic"/>
    <property type="evidence" value="ECO:0007669"/>
    <property type="project" value="UniProtKB-KW"/>
</dbReference>
<accession>A0A0C1TVE6</accession>
<keyword evidence="7 10" id="KW-1133">Transmembrane helix</keyword>
<feature type="transmembrane region" description="Helical" evidence="10">
    <location>
        <begin position="20"/>
        <end position="42"/>
    </location>
</feature>
<feature type="transmembrane region" description="Helical" evidence="10">
    <location>
        <begin position="168"/>
        <end position="190"/>
    </location>
</feature>
<dbReference type="InterPro" id="IPR048279">
    <property type="entry name" value="MdtK-like"/>
</dbReference>
<dbReference type="PIRSF" id="PIRSF006603">
    <property type="entry name" value="DinF"/>
    <property type="match status" value="1"/>
</dbReference>
<feature type="transmembrane region" description="Helical" evidence="10">
    <location>
        <begin position="318"/>
        <end position="340"/>
    </location>
</feature>
<comment type="caution">
    <text evidence="11">The sequence shown here is derived from an EMBL/GenBank/DDBJ whole genome shotgun (WGS) entry which is preliminary data.</text>
</comment>